<dbReference type="Pfam" id="PF05209">
    <property type="entry name" value="MinC_N"/>
    <property type="match status" value="1"/>
</dbReference>
<comment type="subunit">
    <text evidence="6">Interacts with MinD and FtsZ.</text>
</comment>
<dbReference type="Gene3D" id="2.160.20.70">
    <property type="match status" value="1"/>
</dbReference>
<dbReference type="PANTHER" id="PTHR34108">
    <property type="entry name" value="SEPTUM SITE-DETERMINING PROTEIN MINC"/>
    <property type="match status" value="1"/>
</dbReference>
<dbReference type="InterPro" id="IPR013033">
    <property type="entry name" value="MinC"/>
</dbReference>
<feature type="domain" description="Septum formation inhibitor MinC C-terminal" evidence="7">
    <location>
        <begin position="157"/>
        <end position="246"/>
    </location>
</feature>
<dbReference type="InterPro" id="IPR007874">
    <property type="entry name" value="MinC_N"/>
</dbReference>
<dbReference type="InterPro" id="IPR005526">
    <property type="entry name" value="Septum_form_inhib_MinC_C"/>
</dbReference>
<gene>
    <name evidence="6 9" type="primary">minC</name>
    <name evidence="9" type="ORF">J5V48_04160</name>
</gene>
<evidence type="ECO:0000256" key="2">
    <source>
        <dbReference type="ARBA" id="ARBA00022618"/>
    </source>
</evidence>
<feature type="domain" description="Septum formation inhibitor MinC N-terminal" evidence="8">
    <location>
        <begin position="20"/>
        <end position="83"/>
    </location>
</feature>
<accession>A0ABS7DFK3</accession>
<evidence type="ECO:0000313" key="9">
    <source>
        <dbReference type="EMBL" id="MBW7570085.1"/>
    </source>
</evidence>
<dbReference type="Pfam" id="PF03775">
    <property type="entry name" value="MinC_C"/>
    <property type="match status" value="1"/>
</dbReference>
<dbReference type="InterPro" id="IPR016098">
    <property type="entry name" value="CAP/MinC_C"/>
</dbReference>
<dbReference type="SUPFAM" id="SSF63848">
    <property type="entry name" value="Cell-division inhibitor MinC, C-terminal domain"/>
    <property type="match status" value="1"/>
</dbReference>
<organism evidence="9 10">
    <name type="scientific">Succinivibrio faecicola</name>
    <dbReference type="NCBI Taxonomy" id="2820300"/>
    <lineage>
        <taxon>Bacteria</taxon>
        <taxon>Pseudomonadati</taxon>
        <taxon>Pseudomonadota</taxon>
        <taxon>Gammaproteobacteria</taxon>
        <taxon>Aeromonadales</taxon>
        <taxon>Succinivibrionaceae</taxon>
        <taxon>Succinivibrio</taxon>
    </lineage>
</organism>
<keyword evidence="2 6" id="KW-0132">Cell division</keyword>
<dbReference type="Proteomes" id="UP000731465">
    <property type="component" value="Unassembled WGS sequence"/>
</dbReference>
<protein>
    <recommendedName>
        <fullName evidence="6">Probable septum site-determining protein MinC</fullName>
    </recommendedName>
</protein>
<keyword evidence="10" id="KW-1185">Reference proteome</keyword>
<sequence>MDNTNSNSLNSAASMSRTGYSFNTVTLLSGSVKELREFLESKIKPNQEAYLNTPVVIDISMVNYLNDLDYSMLVKTCREYGLFLIGLSGAVNEQRANTLISMGIPVVNSSRFARMREENFKPKVITKTLEVQVPVHIKEPYEVRVPYEVKVSEPVIVINRNIRAGEQINAVDNSVVVFGNVGRTARIVASHNVFIYGDMQGEVYAGSPKNKDCSGMKDAFIYINGTFRPTLVAIAGQYQTADDMEQIESVSKLCNKKVDLKITLNERSLCYCEL</sequence>
<evidence type="ECO:0000256" key="1">
    <source>
        <dbReference type="ARBA" id="ARBA00006291"/>
    </source>
</evidence>
<evidence type="ECO:0000256" key="6">
    <source>
        <dbReference type="HAMAP-Rule" id="MF_00267"/>
    </source>
</evidence>
<evidence type="ECO:0000256" key="4">
    <source>
        <dbReference type="ARBA" id="ARBA00023306"/>
    </source>
</evidence>
<dbReference type="NCBIfam" id="TIGR01222">
    <property type="entry name" value="minC"/>
    <property type="match status" value="1"/>
</dbReference>
<comment type="caution">
    <text evidence="9">The sequence shown here is derived from an EMBL/GenBank/DDBJ whole genome shotgun (WGS) entry which is preliminary data.</text>
</comment>
<evidence type="ECO:0000259" key="8">
    <source>
        <dbReference type="Pfam" id="PF05209"/>
    </source>
</evidence>
<name>A0ABS7DFK3_9GAMM</name>
<dbReference type="RefSeq" id="WP_219937303.1">
    <property type="nucleotide sequence ID" value="NZ_JAGFNY010000009.1"/>
</dbReference>
<dbReference type="EMBL" id="JAGFNY010000009">
    <property type="protein sequence ID" value="MBW7570085.1"/>
    <property type="molecule type" value="Genomic_DNA"/>
</dbReference>
<reference evidence="9 10" key="1">
    <citation type="submission" date="2021-03" db="EMBL/GenBank/DDBJ databases">
        <title>Succinivibrio sp. nov. isolated from feces of cow.</title>
        <authorList>
            <person name="Choi J.-Y."/>
        </authorList>
    </citation>
    <scope>NUCLEOTIDE SEQUENCE [LARGE SCALE GENOMIC DNA]</scope>
    <source>
        <strain evidence="9 10">AGMB01872</strain>
    </source>
</reference>
<evidence type="ECO:0000256" key="3">
    <source>
        <dbReference type="ARBA" id="ARBA00023210"/>
    </source>
</evidence>
<keyword evidence="3 6" id="KW-0717">Septation</keyword>
<dbReference type="InterPro" id="IPR036145">
    <property type="entry name" value="MinC_C_sf"/>
</dbReference>
<dbReference type="HAMAP" id="MF_00267">
    <property type="entry name" value="MinC"/>
    <property type="match status" value="1"/>
</dbReference>
<dbReference type="Gene3D" id="3.30.70.260">
    <property type="match status" value="1"/>
</dbReference>
<evidence type="ECO:0000256" key="5">
    <source>
        <dbReference type="ARBA" id="ARBA00025606"/>
    </source>
</evidence>
<evidence type="ECO:0000259" key="7">
    <source>
        <dbReference type="Pfam" id="PF03775"/>
    </source>
</evidence>
<comment type="similarity">
    <text evidence="1 6">Belongs to the MinC family.</text>
</comment>
<comment type="function">
    <text evidence="5 6">Cell division inhibitor that blocks the formation of polar Z ring septums. Rapidly oscillates between the poles of the cell to destabilize FtsZ filaments that have formed before they mature into polar Z rings. Prevents FtsZ polymerization.</text>
</comment>
<keyword evidence="4 6" id="KW-0131">Cell cycle</keyword>
<dbReference type="PANTHER" id="PTHR34108:SF1">
    <property type="entry name" value="SEPTUM SITE-DETERMINING PROTEIN MINC"/>
    <property type="match status" value="1"/>
</dbReference>
<evidence type="ECO:0000313" key="10">
    <source>
        <dbReference type="Proteomes" id="UP000731465"/>
    </source>
</evidence>
<proteinExistence type="inferred from homology"/>